<comment type="caution">
    <text evidence="1">The sequence shown here is derived from an EMBL/GenBank/DDBJ whole genome shotgun (WGS) entry which is preliminary data.</text>
</comment>
<evidence type="ECO:0000313" key="2">
    <source>
        <dbReference type="Proteomes" id="UP001175226"/>
    </source>
</evidence>
<evidence type="ECO:0000313" key="1">
    <source>
        <dbReference type="EMBL" id="KAK0446720.1"/>
    </source>
</evidence>
<sequence>MSPALPSFPCKLSLRMGPAEVPRMTLLHFRRVSIPPAIAAIIVGVFGRLEGAEAVFGPTSGPFPGVVVVVVAVVGVARDAASFEGLRRWWWKRCTLSGALKTTRRAKKDLKRIKYACEWARNH</sequence>
<dbReference type="AlphaFoldDB" id="A0AA39MUW6"/>
<dbReference type="EMBL" id="JAUEPT010000013">
    <property type="protein sequence ID" value="KAK0446720.1"/>
    <property type="molecule type" value="Genomic_DNA"/>
</dbReference>
<proteinExistence type="predicted"/>
<accession>A0AA39MUW6</accession>
<dbReference type="Proteomes" id="UP001175226">
    <property type="component" value="Unassembled WGS sequence"/>
</dbReference>
<name>A0AA39MUW6_9AGAR</name>
<protein>
    <submittedName>
        <fullName evidence="1">Uncharacterized protein</fullName>
    </submittedName>
</protein>
<reference evidence="1" key="1">
    <citation type="submission" date="2023-06" db="EMBL/GenBank/DDBJ databases">
        <authorList>
            <consortium name="Lawrence Berkeley National Laboratory"/>
            <person name="Ahrendt S."/>
            <person name="Sahu N."/>
            <person name="Indic B."/>
            <person name="Wong-Bajracharya J."/>
            <person name="Merenyi Z."/>
            <person name="Ke H.-M."/>
            <person name="Monk M."/>
            <person name="Kocsube S."/>
            <person name="Drula E."/>
            <person name="Lipzen A."/>
            <person name="Balint B."/>
            <person name="Henrissat B."/>
            <person name="Andreopoulos B."/>
            <person name="Martin F.M."/>
            <person name="Harder C.B."/>
            <person name="Rigling D."/>
            <person name="Ford K.L."/>
            <person name="Foster G.D."/>
            <person name="Pangilinan J."/>
            <person name="Papanicolaou A."/>
            <person name="Barry K."/>
            <person name="LaButti K."/>
            <person name="Viragh M."/>
            <person name="Koriabine M."/>
            <person name="Yan M."/>
            <person name="Riley R."/>
            <person name="Champramary S."/>
            <person name="Plett K.L."/>
            <person name="Tsai I.J."/>
            <person name="Slot J."/>
            <person name="Sipos G."/>
            <person name="Plett J."/>
            <person name="Nagy L.G."/>
            <person name="Grigoriev I.V."/>
        </authorList>
    </citation>
    <scope>NUCLEOTIDE SEQUENCE</scope>
    <source>
        <strain evidence="1">FPL87.14</strain>
    </source>
</reference>
<gene>
    <name evidence="1" type="ORF">EV421DRAFT_2017669</name>
</gene>
<keyword evidence="2" id="KW-1185">Reference proteome</keyword>
<organism evidence="1 2">
    <name type="scientific">Armillaria borealis</name>
    <dbReference type="NCBI Taxonomy" id="47425"/>
    <lineage>
        <taxon>Eukaryota</taxon>
        <taxon>Fungi</taxon>
        <taxon>Dikarya</taxon>
        <taxon>Basidiomycota</taxon>
        <taxon>Agaricomycotina</taxon>
        <taxon>Agaricomycetes</taxon>
        <taxon>Agaricomycetidae</taxon>
        <taxon>Agaricales</taxon>
        <taxon>Marasmiineae</taxon>
        <taxon>Physalacriaceae</taxon>
        <taxon>Armillaria</taxon>
    </lineage>
</organism>